<dbReference type="AlphaFoldDB" id="A0A9P5D0Y5"/>
<feature type="compositionally biased region" description="Low complexity" evidence="1">
    <location>
        <begin position="98"/>
        <end position="117"/>
    </location>
</feature>
<evidence type="ECO:0000313" key="3">
    <source>
        <dbReference type="EMBL" id="KAF4119911.1"/>
    </source>
</evidence>
<dbReference type="InterPro" id="IPR040233">
    <property type="entry name" value="CCD97-like_C"/>
</dbReference>
<gene>
    <name evidence="3" type="ORF">GMORB2_3599</name>
</gene>
<dbReference type="PANTHER" id="PTHR31840">
    <property type="entry name" value="COILED-COIL DOMAIN-CONTAINING PROTEIN 97"/>
    <property type="match status" value="1"/>
</dbReference>
<dbReference type="InterPro" id="IPR018613">
    <property type="entry name" value="Ccdc97-like"/>
</dbReference>
<dbReference type="Pfam" id="PF09747">
    <property type="entry name" value="CCD97-like_C"/>
    <property type="match status" value="2"/>
</dbReference>
<dbReference type="GeneID" id="55969827"/>
<dbReference type="PANTHER" id="PTHR31840:SF1">
    <property type="entry name" value="COILED-COIL DOMAIN-CONTAINING PROTEIN 97"/>
    <property type="match status" value="1"/>
</dbReference>
<dbReference type="EMBL" id="JAANYQ010000020">
    <property type="protein sequence ID" value="KAF4119911.1"/>
    <property type="molecule type" value="Genomic_DNA"/>
</dbReference>
<feature type="compositionally biased region" description="Basic and acidic residues" evidence="1">
    <location>
        <begin position="13"/>
        <end position="26"/>
    </location>
</feature>
<evidence type="ECO:0000259" key="2">
    <source>
        <dbReference type="Pfam" id="PF09747"/>
    </source>
</evidence>
<sequence>MPEETGPINYDKPVPREPEGPARVEQVRVRNRRREYLERHASYFDSLEHELADAMLYERLIKRFQSVPERTAEGKAKGYGRTLEASLMRGETRMAKLAAEAATTTSPPSAAAIATSSNPDTRDEEDDGSGNRTWVDVTPADREEGIQLWRDFLEYRFVRGQDEDFDYAIVDGDHDLDSLERQDEQDSWFDDQEPGWASDTEHQVHGETGVQDF</sequence>
<feature type="domain" description="CCD97-like C-terminal" evidence="2">
    <location>
        <begin position="31"/>
        <end position="112"/>
    </location>
</feature>
<reference evidence="3" key="1">
    <citation type="submission" date="2020-03" db="EMBL/GenBank/DDBJ databases">
        <title>Site-based positive gene gene selection in Geosmithia morbida across the United States reveals a broad range of putative effectors and factors for local host and environmental adapation.</title>
        <authorList>
            <person name="Onufrak A."/>
            <person name="Murdoch R.W."/>
            <person name="Gazis R."/>
            <person name="Huff M."/>
            <person name="Staton M."/>
            <person name="Klingeman W."/>
            <person name="Hadziabdic D."/>
        </authorList>
    </citation>
    <scope>NUCLEOTIDE SEQUENCE</scope>
    <source>
        <strain evidence="3">1262</strain>
    </source>
</reference>
<dbReference type="OrthoDB" id="333176at2759"/>
<name>A0A9P5D0Y5_9HYPO</name>
<accession>A0A9P5D0Y5</accession>
<evidence type="ECO:0000313" key="4">
    <source>
        <dbReference type="Proteomes" id="UP000749293"/>
    </source>
</evidence>
<comment type="caution">
    <text evidence="3">The sequence shown here is derived from an EMBL/GenBank/DDBJ whole genome shotgun (WGS) entry which is preliminary data.</text>
</comment>
<feature type="region of interest" description="Disordered" evidence="1">
    <location>
        <begin position="1"/>
        <end position="26"/>
    </location>
</feature>
<keyword evidence="4" id="KW-1185">Reference proteome</keyword>
<dbReference type="Proteomes" id="UP000749293">
    <property type="component" value="Unassembled WGS sequence"/>
</dbReference>
<feature type="region of interest" description="Disordered" evidence="1">
    <location>
        <begin position="98"/>
        <end position="135"/>
    </location>
</feature>
<organism evidence="3 4">
    <name type="scientific">Geosmithia morbida</name>
    <dbReference type="NCBI Taxonomy" id="1094350"/>
    <lineage>
        <taxon>Eukaryota</taxon>
        <taxon>Fungi</taxon>
        <taxon>Dikarya</taxon>
        <taxon>Ascomycota</taxon>
        <taxon>Pezizomycotina</taxon>
        <taxon>Sordariomycetes</taxon>
        <taxon>Hypocreomycetidae</taxon>
        <taxon>Hypocreales</taxon>
        <taxon>Bionectriaceae</taxon>
        <taxon>Geosmithia</taxon>
    </lineage>
</organism>
<protein>
    <submittedName>
        <fullName evidence="3">Coiled-coil domain containing protein (DUF2052)</fullName>
    </submittedName>
</protein>
<feature type="region of interest" description="Disordered" evidence="1">
    <location>
        <begin position="176"/>
        <end position="213"/>
    </location>
</feature>
<evidence type="ECO:0000256" key="1">
    <source>
        <dbReference type="SAM" id="MobiDB-lite"/>
    </source>
</evidence>
<dbReference type="RefSeq" id="XP_035318563.1">
    <property type="nucleotide sequence ID" value="XM_035465575.1"/>
</dbReference>
<proteinExistence type="predicted"/>
<feature type="domain" description="CCD97-like C-terminal" evidence="2">
    <location>
        <begin position="121"/>
        <end position="191"/>
    </location>
</feature>